<feature type="compositionally biased region" description="Low complexity" evidence="1">
    <location>
        <begin position="25"/>
        <end position="43"/>
    </location>
</feature>
<dbReference type="Pfam" id="PF02811">
    <property type="entry name" value="PHP"/>
    <property type="match status" value="1"/>
</dbReference>
<dbReference type="Gene3D" id="3.20.20.140">
    <property type="entry name" value="Metal-dependent hydrolases"/>
    <property type="match status" value="1"/>
</dbReference>
<feature type="domain" description="Polymerase/histidinol phosphatase N-terminal" evidence="2">
    <location>
        <begin position="60"/>
        <end position="127"/>
    </location>
</feature>
<dbReference type="SMART" id="SM00481">
    <property type="entry name" value="POLIIIAc"/>
    <property type="match status" value="1"/>
</dbReference>
<comment type="caution">
    <text evidence="3">The sequence shown here is derived from an EMBL/GenBank/DDBJ whole genome shotgun (WGS) entry which is preliminary data.</text>
</comment>
<organism evidence="3 4">
    <name type="scientific">Dankookia rubra</name>
    <dbReference type="NCBI Taxonomy" id="1442381"/>
    <lineage>
        <taxon>Bacteria</taxon>
        <taxon>Pseudomonadati</taxon>
        <taxon>Pseudomonadota</taxon>
        <taxon>Alphaproteobacteria</taxon>
        <taxon>Acetobacterales</taxon>
        <taxon>Roseomonadaceae</taxon>
        <taxon>Dankookia</taxon>
    </lineage>
</organism>
<dbReference type="InterPro" id="IPR004013">
    <property type="entry name" value="PHP_dom"/>
</dbReference>
<dbReference type="Proteomes" id="UP000295096">
    <property type="component" value="Unassembled WGS sequence"/>
</dbReference>
<dbReference type="PANTHER" id="PTHR32294">
    <property type="entry name" value="DNA POLYMERASE III SUBUNIT ALPHA"/>
    <property type="match status" value="1"/>
</dbReference>
<dbReference type="InterPro" id="IPR004805">
    <property type="entry name" value="DnaE2/DnaE/PolC"/>
</dbReference>
<dbReference type="PANTHER" id="PTHR32294:SF4">
    <property type="entry name" value="ERROR-PRONE DNA POLYMERASE"/>
    <property type="match status" value="1"/>
</dbReference>
<proteinExistence type="predicted"/>
<sequence>MVCALTSAAGRGAALPGRWPPPCWPSSSWRSSSGPASWSSSARPARRTAPDPRVTVAAFAELGARSNFSFLDGASHPEELAQTAQALGLAGLGICDLNSLAGAVRGHVAAKAAGLAFRVGCRLRLDDGSEWLAWPGSRAAYGRLTALLSRGRMQAPKGECRISRAAMLAAAEGWVLAAIPRLRRRTTGSPCHLDLKNKYFSLPMSERGLLASIRSHACLPWVRQGEEVRMAEEMPYSSSLPDFGRFPWDDLYPRLLLAALGRLGPTVWRGERRGEVPGGRTAHDAVQTAVEKFLGGERQWNRSKSAFENLWGAVSSEISNWTTSAENRTTSRTDGEKVILLRNSQPTPEEQVLWRSERDRLLQHLHAKDVNAARMAELMLVEGLKGPELAERMGLEQHKTDAIKKRLRRLVTAYVEADGEGSRRAAE</sequence>
<gene>
    <name evidence="3" type="ORF">E2C06_34875</name>
</gene>
<reference evidence="3 4" key="1">
    <citation type="journal article" date="2016" name="J. Microbiol.">
        <title>Dankookia rubra gen. nov., sp. nov., an alphaproteobacterium isolated from sediment of a shallow stream.</title>
        <authorList>
            <person name="Kim W.H."/>
            <person name="Kim D.H."/>
            <person name="Kang K."/>
            <person name="Ahn T.Y."/>
        </authorList>
    </citation>
    <scope>NUCLEOTIDE SEQUENCE [LARGE SCALE GENOMIC DNA]</scope>
    <source>
        <strain evidence="3 4">JCM30602</strain>
    </source>
</reference>
<evidence type="ECO:0000256" key="1">
    <source>
        <dbReference type="SAM" id="MobiDB-lite"/>
    </source>
</evidence>
<name>A0A4R5Q6X6_9PROT</name>
<dbReference type="AlphaFoldDB" id="A0A4R5Q6X6"/>
<protein>
    <submittedName>
        <fullName evidence="3">PHP domain-containing protein</fullName>
    </submittedName>
</protein>
<feature type="region of interest" description="Disordered" evidence="1">
    <location>
        <begin position="25"/>
        <end position="50"/>
    </location>
</feature>
<dbReference type="GO" id="GO:0008408">
    <property type="term" value="F:3'-5' exonuclease activity"/>
    <property type="evidence" value="ECO:0007669"/>
    <property type="project" value="InterPro"/>
</dbReference>
<evidence type="ECO:0000313" key="4">
    <source>
        <dbReference type="Proteomes" id="UP000295096"/>
    </source>
</evidence>
<keyword evidence="4" id="KW-1185">Reference proteome</keyword>
<dbReference type="EMBL" id="SMSJ01000168">
    <property type="protein sequence ID" value="TDH58001.1"/>
    <property type="molecule type" value="Genomic_DNA"/>
</dbReference>
<dbReference type="InterPro" id="IPR003141">
    <property type="entry name" value="Pol/His_phosphatase_N"/>
</dbReference>
<dbReference type="OrthoDB" id="9803237at2"/>
<dbReference type="GO" id="GO:0006260">
    <property type="term" value="P:DNA replication"/>
    <property type="evidence" value="ECO:0007669"/>
    <property type="project" value="InterPro"/>
</dbReference>
<evidence type="ECO:0000259" key="2">
    <source>
        <dbReference type="SMART" id="SM00481"/>
    </source>
</evidence>
<evidence type="ECO:0000313" key="3">
    <source>
        <dbReference type="EMBL" id="TDH58001.1"/>
    </source>
</evidence>
<accession>A0A4R5Q6X6</accession>